<name>A0AAV9REK7_9TELE</name>
<proteinExistence type="predicted"/>
<sequence>MTSSCVWLQIGGVQHDVMKADPSPASLFSQHTFHLNVTTFCLVFSLLSVFFPPSSFSVLFSCFLGDCFNACYDFPPPPSLRVTISPWIFFSTGPEMFSALPHFNSF</sequence>
<evidence type="ECO:0000313" key="2">
    <source>
        <dbReference type="Proteomes" id="UP001311232"/>
    </source>
</evidence>
<organism evidence="1 2">
    <name type="scientific">Crenichthys baileyi</name>
    <name type="common">White River springfish</name>
    <dbReference type="NCBI Taxonomy" id="28760"/>
    <lineage>
        <taxon>Eukaryota</taxon>
        <taxon>Metazoa</taxon>
        <taxon>Chordata</taxon>
        <taxon>Craniata</taxon>
        <taxon>Vertebrata</taxon>
        <taxon>Euteleostomi</taxon>
        <taxon>Actinopterygii</taxon>
        <taxon>Neopterygii</taxon>
        <taxon>Teleostei</taxon>
        <taxon>Neoteleostei</taxon>
        <taxon>Acanthomorphata</taxon>
        <taxon>Ovalentaria</taxon>
        <taxon>Atherinomorphae</taxon>
        <taxon>Cyprinodontiformes</taxon>
        <taxon>Goodeidae</taxon>
        <taxon>Crenichthys</taxon>
    </lineage>
</organism>
<accession>A0AAV9REK7</accession>
<evidence type="ECO:0000313" key="1">
    <source>
        <dbReference type="EMBL" id="KAK5607434.1"/>
    </source>
</evidence>
<comment type="caution">
    <text evidence="1">The sequence shown here is derived from an EMBL/GenBank/DDBJ whole genome shotgun (WGS) entry which is preliminary data.</text>
</comment>
<dbReference type="AlphaFoldDB" id="A0AAV9REK7"/>
<gene>
    <name evidence="1" type="ORF">CRENBAI_023187</name>
</gene>
<keyword evidence="2" id="KW-1185">Reference proteome</keyword>
<reference evidence="1 2" key="1">
    <citation type="submission" date="2021-06" db="EMBL/GenBank/DDBJ databases">
        <authorList>
            <person name="Palmer J.M."/>
        </authorList>
    </citation>
    <scope>NUCLEOTIDE SEQUENCE [LARGE SCALE GENOMIC DNA]</scope>
    <source>
        <strain evidence="1 2">MEX-2019</strain>
        <tissue evidence="1">Muscle</tissue>
    </source>
</reference>
<protein>
    <submittedName>
        <fullName evidence="1">Uncharacterized protein</fullName>
    </submittedName>
</protein>
<dbReference type="EMBL" id="JAHHUM010002024">
    <property type="protein sequence ID" value="KAK5607434.1"/>
    <property type="molecule type" value="Genomic_DNA"/>
</dbReference>
<dbReference type="Proteomes" id="UP001311232">
    <property type="component" value="Unassembled WGS sequence"/>
</dbReference>